<evidence type="ECO:0000313" key="3">
    <source>
        <dbReference type="EMBL" id="KAL3232335.1"/>
    </source>
</evidence>
<name>A0ABR4NUD7_9SACH</name>
<keyword evidence="4" id="KW-1185">Reference proteome</keyword>
<keyword evidence="3" id="KW-0132">Cell division</keyword>
<feature type="domain" description="DNA replication factor Cdt1 C-terminal" evidence="2">
    <location>
        <begin position="465"/>
        <end position="557"/>
    </location>
</feature>
<evidence type="ECO:0000259" key="2">
    <source>
        <dbReference type="Pfam" id="PF16679"/>
    </source>
</evidence>
<reference evidence="3 4" key="1">
    <citation type="submission" date="2024-05" db="EMBL/GenBank/DDBJ databases">
        <title>Long read based assembly of the Candida bracarensis genome reveals expanded adhesin content.</title>
        <authorList>
            <person name="Marcet-Houben M."/>
            <person name="Ksiezopolska E."/>
            <person name="Gabaldon T."/>
        </authorList>
    </citation>
    <scope>NUCLEOTIDE SEQUENCE [LARGE SCALE GENOMIC DNA]</scope>
    <source>
        <strain evidence="3 4">CBM6</strain>
    </source>
</reference>
<gene>
    <name evidence="3" type="ORF">RNJ44_04251</name>
</gene>
<dbReference type="GO" id="GO:0051301">
    <property type="term" value="P:cell division"/>
    <property type="evidence" value="ECO:0007669"/>
    <property type="project" value="UniProtKB-KW"/>
</dbReference>
<evidence type="ECO:0000313" key="4">
    <source>
        <dbReference type="Proteomes" id="UP001623330"/>
    </source>
</evidence>
<keyword evidence="3" id="KW-0131">Cell cycle</keyword>
<feature type="region of interest" description="Disordered" evidence="1">
    <location>
        <begin position="402"/>
        <end position="439"/>
    </location>
</feature>
<protein>
    <submittedName>
        <fullName evidence="3">Cell division cycle protein CDT1</fullName>
    </submittedName>
</protein>
<organism evidence="3 4">
    <name type="scientific">Nakaseomyces bracarensis</name>
    <dbReference type="NCBI Taxonomy" id="273131"/>
    <lineage>
        <taxon>Eukaryota</taxon>
        <taxon>Fungi</taxon>
        <taxon>Dikarya</taxon>
        <taxon>Ascomycota</taxon>
        <taxon>Saccharomycotina</taxon>
        <taxon>Saccharomycetes</taxon>
        <taxon>Saccharomycetales</taxon>
        <taxon>Saccharomycetaceae</taxon>
        <taxon>Nakaseomyces</taxon>
    </lineage>
</organism>
<dbReference type="InterPro" id="IPR032054">
    <property type="entry name" value="Cdt1_C"/>
</dbReference>
<proteinExistence type="predicted"/>
<dbReference type="EMBL" id="JBEVYD010000005">
    <property type="protein sequence ID" value="KAL3232335.1"/>
    <property type="molecule type" value="Genomic_DNA"/>
</dbReference>
<dbReference type="Pfam" id="PF16679">
    <property type="entry name" value="CDT1_C"/>
    <property type="match status" value="1"/>
</dbReference>
<accession>A0ABR4NUD7</accession>
<sequence length="593" mass="68025">MSFKVPVIDLDLLSGEDELCGLLKEILVNHDTFLLRNYANKSKLDELVGQLGPVDVEQGFDSNFTGTLQLDEDILLEQYIFTTDTQFNFDRGIRDPELKKVYSRLMKIVLYFSQFCLKALGIDDTVVTVNETQHSSKLTRYYHDIDVSNTVLPDGSNLEYEFETAEYLPQRDVGLLSVIPIAQGVRVKPATIGTDENNWVTIEEPECLLLHTGELMAAFSNSMHTTSPIQINPQRNVIQLTLFPSLTMSAGAKTSTTVAQQLLNQEILNFEKVSAEYYPKEYALLKLKDQIDYLRNLFSVSETVISLYAMSRSSSVPPGLHLILPQISNMIKRKVTSDDFLRIVNIWPEAYEVDLNANGDLTVKIPKRDPLAMLTNSSRKLDFVKKLEQWYENAIKKNNIPNSVPPFKINKRRGSDGRNSMEPYTRTKEAGNKQQNTRKRAPVKYLSNAGDKFEYSEKPHDSQENLLLRLREKERRSAALLTQRKNKYEQFLTVKMKQVFEILFSLRWKEPYTSSYLTTLIVDSLQRSNNPIGHEEALDILERLEKLLEGTLIVHTVEGGLKVYRWESLDKEQFYKILIEHKANNASKMDIDI</sequence>
<dbReference type="Proteomes" id="UP001623330">
    <property type="component" value="Unassembled WGS sequence"/>
</dbReference>
<evidence type="ECO:0000256" key="1">
    <source>
        <dbReference type="SAM" id="MobiDB-lite"/>
    </source>
</evidence>
<comment type="caution">
    <text evidence="3">The sequence shown here is derived from an EMBL/GenBank/DDBJ whole genome shotgun (WGS) entry which is preliminary data.</text>
</comment>